<protein>
    <submittedName>
        <fullName evidence="3">Multicomponent K+:H+ antiporter subunit G</fullName>
    </submittedName>
</protein>
<dbReference type="AlphaFoldDB" id="A0A1H6MAZ3"/>
<feature type="region of interest" description="Disordered" evidence="1">
    <location>
        <begin position="106"/>
        <end position="134"/>
    </location>
</feature>
<dbReference type="RefSeq" id="WP_090848009.1">
    <property type="nucleotide sequence ID" value="NZ_FNXG01000003.1"/>
</dbReference>
<name>A0A1H6MAZ3_9RHOB</name>
<gene>
    <name evidence="3" type="ORF">SAMN04488075_2089</name>
</gene>
<dbReference type="STRING" id="65735.SAMN04488075_2089"/>
<reference evidence="4" key="1">
    <citation type="submission" date="2016-10" db="EMBL/GenBank/DDBJ databases">
        <authorList>
            <person name="Varghese N."/>
            <person name="Submissions S."/>
        </authorList>
    </citation>
    <scope>NUCLEOTIDE SEQUENCE [LARGE SCALE GENOMIC DNA]</scope>
    <source>
        <strain evidence="4">DSM 11593</strain>
    </source>
</reference>
<dbReference type="EMBL" id="FNXG01000003">
    <property type="protein sequence ID" value="SEH98644.1"/>
    <property type="molecule type" value="Genomic_DNA"/>
</dbReference>
<sequence length="134" mass="14491">MSILTEILVAALLVTGGVFGLVGAWGLVRLPDMMTRLHGPTKAATLGVGSVLIASMLHFWLHHGILSWHELLITIFVFITSPITGLFIAKAHMHLSWQQGELPRPPSGVEWSTYGEGAENSPIVTVEGPEKPCE</sequence>
<feature type="transmembrane region" description="Helical" evidence="2">
    <location>
        <begin position="6"/>
        <end position="28"/>
    </location>
</feature>
<feature type="transmembrane region" description="Helical" evidence="2">
    <location>
        <begin position="67"/>
        <end position="89"/>
    </location>
</feature>
<feature type="transmembrane region" description="Helical" evidence="2">
    <location>
        <begin position="40"/>
        <end position="61"/>
    </location>
</feature>
<evidence type="ECO:0000256" key="2">
    <source>
        <dbReference type="SAM" id="Phobius"/>
    </source>
</evidence>
<keyword evidence="2" id="KW-0472">Membrane</keyword>
<evidence type="ECO:0000313" key="4">
    <source>
        <dbReference type="Proteomes" id="UP000199125"/>
    </source>
</evidence>
<organism evidence="3 4">
    <name type="scientific">Paracoccus alkenifer</name>
    <dbReference type="NCBI Taxonomy" id="65735"/>
    <lineage>
        <taxon>Bacteria</taxon>
        <taxon>Pseudomonadati</taxon>
        <taxon>Pseudomonadota</taxon>
        <taxon>Alphaproteobacteria</taxon>
        <taxon>Rhodobacterales</taxon>
        <taxon>Paracoccaceae</taxon>
        <taxon>Paracoccus</taxon>
    </lineage>
</organism>
<accession>A0A1H6MAZ3</accession>
<dbReference type="PANTHER" id="PTHR34703:SF1">
    <property type="entry name" value="ANTIPORTER SUBUNIT MNHG2-RELATED"/>
    <property type="match status" value="1"/>
</dbReference>
<dbReference type="InterPro" id="IPR005133">
    <property type="entry name" value="PhaG_MnhG_YufB"/>
</dbReference>
<proteinExistence type="predicted"/>
<dbReference type="Pfam" id="PF03334">
    <property type="entry name" value="PhaG_MnhG_YufB"/>
    <property type="match status" value="1"/>
</dbReference>
<dbReference type="Proteomes" id="UP000199125">
    <property type="component" value="Unassembled WGS sequence"/>
</dbReference>
<dbReference type="GO" id="GO:0015385">
    <property type="term" value="F:sodium:proton antiporter activity"/>
    <property type="evidence" value="ECO:0007669"/>
    <property type="project" value="TreeGrafter"/>
</dbReference>
<evidence type="ECO:0000313" key="3">
    <source>
        <dbReference type="EMBL" id="SEH98644.1"/>
    </source>
</evidence>
<dbReference type="NCBIfam" id="TIGR01300">
    <property type="entry name" value="CPA3_mnhG_phaG"/>
    <property type="match status" value="1"/>
</dbReference>
<dbReference type="NCBIfam" id="NF009316">
    <property type="entry name" value="PRK12674.1-5"/>
    <property type="match status" value="1"/>
</dbReference>
<dbReference type="PANTHER" id="PTHR34703">
    <property type="entry name" value="ANTIPORTER SUBUNIT MNHG2-RELATED"/>
    <property type="match status" value="1"/>
</dbReference>
<keyword evidence="2" id="KW-0812">Transmembrane</keyword>
<dbReference type="OrthoDB" id="4427992at2"/>
<evidence type="ECO:0000256" key="1">
    <source>
        <dbReference type="SAM" id="MobiDB-lite"/>
    </source>
</evidence>
<keyword evidence="4" id="KW-1185">Reference proteome</keyword>
<keyword evidence="2" id="KW-1133">Transmembrane helix</keyword>